<evidence type="ECO:0000313" key="2">
    <source>
        <dbReference type="Proteomes" id="UP000824782"/>
    </source>
</evidence>
<evidence type="ECO:0000313" key="1">
    <source>
        <dbReference type="EMBL" id="KAG8578049.1"/>
    </source>
</evidence>
<protein>
    <submittedName>
        <fullName evidence="1">Uncharacterized protein</fullName>
    </submittedName>
</protein>
<comment type="caution">
    <text evidence="1">The sequence shown here is derived from an EMBL/GenBank/DDBJ whole genome shotgun (WGS) entry which is preliminary data.</text>
</comment>
<dbReference type="EMBL" id="WNYA01000004">
    <property type="protein sequence ID" value="KAG8578049.1"/>
    <property type="molecule type" value="Genomic_DNA"/>
</dbReference>
<keyword evidence="2" id="KW-1185">Reference proteome</keyword>
<gene>
    <name evidence="1" type="ORF">GDO81_010370</name>
</gene>
<organism evidence="1 2">
    <name type="scientific">Engystomops pustulosus</name>
    <name type="common">Tungara frog</name>
    <name type="synonym">Physalaemus pustulosus</name>
    <dbReference type="NCBI Taxonomy" id="76066"/>
    <lineage>
        <taxon>Eukaryota</taxon>
        <taxon>Metazoa</taxon>
        <taxon>Chordata</taxon>
        <taxon>Craniata</taxon>
        <taxon>Vertebrata</taxon>
        <taxon>Euteleostomi</taxon>
        <taxon>Amphibia</taxon>
        <taxon>Batrachia</taxon>
        <taxon>Anura</taxon>
        <taxon>Neobatrachia</taxon>
        <taxon>Hyloidea</taxon>
        <taxon>Leptodactylidae</taxon>
        <taxon>Leiuperinae</taxon>
        <taxon>Engystomops</taxon>
    </lineage>
</organism>
<proteinExistence type="predicted"/>
<reference evidence="1" key="1">
    <citation type="thesis" date="2020" institute="ProQuest LLC" country="789 East Eisenhower Parkway, Ann Arbor, MI, USA">
        <title>Comparative Genomics and Chromosome Evolution.</title>
        <authorList>
            <person name="Mudd A.B."/>
        </authorList>
    </citation>
    <scope>NUCLEOTIDE SEQUENCE</scope>
    <source>
        <strain evidence="1">237g6f4</strain>
        <tissue evidence="1">Blood</tissue>
    </source>
</reference>
<dbReference type="Proteomes" id="UP000824782">
    <property type="component" value="Unassembled WGS sequence"/>
</dbReference>
<dbReference type="AlphaFoldDB" id="A0AAV7BZD2"/>
<sequence>MRRVCLDLQTLWITEIGRFCPLLPYRINSISRMRPIFTTSELGTFYNPWTVLRQFRHPLRSSTSAKLLPRLLALYQIST</sequence>
<name>A0AAV7BZD2_ENGPU</name>
<accession>A0AAV7BZD2</accession>